<reference evidence="1" key="1">
    <citation type="submission" date="2022-07" db="EMBL/GenBank/DDBJ databases">
        <title>Genome Sequence of Lecanicillium saksenae.</title>
        <authorList>
            <person name="Buettner E."/>
        </authorList>
    </citation>
    <scope>NUCLEOTIDE SEQUENCE</scope>
    <source>
        <strain evidence="1">VT-O1</strain>
    </source>
</reference>
<protein>
    <submittedName>
        <fullName evidence="1">Uncharacterized protein</fullName>
    </submittedName>
</protein>
<organism evidence="1 2">
    <name type="scientific">Lecanicillium saksenae</name>
    <dbReference type="NCBI Taxonomy" id="468837"/>
    <lineage>
        <taxon>Eukaryota</taxon>
        <taxon>Fungi</taxon>
        <taxon>Dikarya</taxon>
        <taxon>Ascomycota</taxon>
        <taxon>Pezizomycotina</taxon>
        <taxon>Sordariomycetes</taxon>
        <taxon>Hypocreomycetidae</taxon>
        <taxon>Hypocreales</taxon>
        <taxon>Cordycipitaceae</taxon>
        <taxon>Lecanicillium</taxon>
    </lineage>
</organism>
<accession>A0ACC1R944</accession>
<evidence type="ECO:0000313" key="2">
    <source>
        <dbReference type="Proteomes" id="UP001148737"/>
    </source>
</evidence>
<proteinExistence type="predicted"/>
<evidence type="ECO:0000313" key="1">
    <source>
        <dbReference type="EMBL" id="KAJ3499816.1"/>
    </source>
</evidence>
<keyword evidence="2" id="KW-1185">Reference proteome</keyword>
<dbReference type="EMBL" id="JANAKD010000001">
    <property type="protein sequence ID" value="KAJ3499816.1"/>
    <property type="molecule type" value="Genomic_DNA"/>
</dbReference>
<sequence length="465" mass="52482">MFSQILQSACDAPGAAILVVAGLLLAWTATRRRLLAPTDYPSVAVGLPIFGNLFHYSKDPVSFIESATRKYGTCFAVPMLMGSTIWLRSPRLNKEYLETREDVWSFGDGMGMFLNKLLVPNYFDHLRAFVGSLSRGITRQVTLDYYSEVAKEETLKALEHMSLHAEQGTDTELFEEVSFLVHKIIVRCLMGQDFYDHHVKELFELLHVMEANVGSILHTILPHWVPHKPARELWAARDRVHEIFRLRLQERELQPEVWRNAPDYVAYTLRDPATAHLTSFYAAHHTLLMFAAHTSTVANASWTILELLKSPERLNQLRMELATSTGITESPFLDALVKETGRHYSGNLDVRWARKGKALRDGNIVIPAGTIVSISPYLTHHDPETWTKADSYYPERWIEQPGLAQKLNDGTQLRYIPFGAGSHRCPGEKMATVLTKTIVATTAQNARLGWGRGGLITGHYKAGFL</sequence>
<name>A0ACC1R944_9HYPO</name>
<gene>
    <name evidence="1" type="ORF">NLG97_g23</name>
</gene>
<dbReference type="Proteomes" id="UP001148737">
    <property type="component" value="Unassembled WGS sequence"/>
</dbReference>
<comment type="caution">
    <text evidence="1">The sequence shown here is derived from an EMBL/GenBank/DDBJ whole genome shotgun (WGS) entry which is preliminary data.</text>
</comment>